<dbReference type="SMART" id="SM00753">
    <property type="entry name" value="PAM"/>
    <property type="match status" value="1"/>
</dbReference>
<dbReference type="GO" id="GO:0000973">
    <property type="term" value="P:post-transcriptional tethering of RNA polymerase II gene DNA at nuclear periphery"/>
    <property type="evidence" value="ECO:0007669"/>
    <property type="project" value="TreeGrafter"/>
</dbReference>
<dbReference type="InterPro" id="IPR000717">
    <property type="entry name" value="PCI_dom"/>
</dbReference>
<dbReference type="OrthoDB" id="10252687at2759"/>
<dbReference type="PROSITE" id="PS50250">
    <property type="entry name" value="PCI"/>
    <property type="match status" value="1"/>
</dbReference>
<protein>
    <recommendedName>
        <fullName evidence="3">PCI domain-containing protein</fullName>
    </recommendedName>
</protein>
<dbReference type="GO" id="GO:0003723">
    <property type="term" value="F:RNA binding"/>
    <property type="evidence" value="ECO:0007669"/>
    <property type="project" value="InterPro"/>
</dbReference>
<evidence type="ECO:0000313" key="4">
    <source>
        <dbReference type="EMBL" id="ORY61842.1"/>
    </source>
</evidence>
<feature type="coiled-coil region" evidence="2">
    <location>
        <begin position="121"/>
        <end position="148"/>
    </location>
</feature>
<dbReference type="GO" id="GO:0016973">
    <property type="term" value="P:poly(A)+ mRNA export from nucleus"/>
    <property type="evidence" value="ECO:0007669"/>
    <property type="project" value="TreeGrafter"/>
</dbReference>
<accession>A0A1Y2DRE3</accession>
<evidence type="ECO:0000259" key="3">
    <source>
        <dbReference type="PROSITE" id="PS50250"/>
    </source>
</evidence>
<dbReference type="Gene3D" id="1.10.10.10">
    <property type="entry name" value="Winged helix-like DNA-binding domain superfamily/Winged helix DNA-binding domain"/>
    <property type="match status" value="1"/>
</dbReference>
<dbReference type="AlphaFoldDB" id="A0A1Y2DRE3"/>
<dbReference type="InterPro" id="IPR045114">
    <property type="entry name" value="Csn12-like"/>
</dbReference>
<sequence length="405" mass="46999">MKKNLRLVPFLKKIVECINRKDGYELSSMLNVKNIHSSQLMNQISDPKHAKDLCMSNLPLNWNETVYYHLRALYLYQNGNVIDAATEQCNCAQNFHRIFSDLDRWALPLHYIIHSDLYYLSALADKELAEKNEKATKLEDTARAINKAFTQCITDRRTPMTNSRKWGTYYIANLLFRTYFKLKSTNLCKNILRAIKVGDMPELENFPVAQQATFHYYCGLLNFLDEQYHEAGNHLLKAFRYIRGKSIKNELIILHLLIPIRLLSGVLPSKNLLNYHSSISETYSGMINAIHSGNVKEFEHCLRKQEKVLIRHNTYLTIEKCKLLCMRRLFKKVYIIEGMPTRMDVDSFRHALNFVAMNLDNDEVECLLAVMIEKGYIRGYISHEKRVVVLSASNAFPDITSISLA</sequence>
<reference evidence="4 5" key="1">
    <citation type="submission" date="2016-08" db="EMBL/GenBank/DDBJ databases">
        <title>A Parts List for Fungal Cellulosomes Revealed by Comparative Genomics.</title>
        <authorList>
            <consortium name="DOE Joint Genome Institute"/>
            <person name="Haitjema C.H."/>
            <person name="Gilmore S.P."/>
            <person name="Henske J.K."/>
            <person name="Solomon K.V."/>
            <person name="De Groot R."/>
            <person name="Kuo A."/>
            <person name="Mondo S.J."/>
            <person name="Salamov A.A."/>
            <person name="Labutti K."/>
            <person name="Zhao Z."/>
            <person name="Chiniquy J."/>
            <person name="Barry K."/>
            <person name="Brewer H.M."/>
            <person name="Purvine S.O."/>
            <person name="Wright A.T."/>
            <person name="Boxma B."/>
            <person name="Van Alen T."/>
            <person name="Hackstein J.H."/>
            <person name="Baker S.E."/>
            <person name="Grigoriev I.V."/>
            <person name="O'Malley M.A."/>
        </authorList>
    </citation>
    <scope>NUCLEOTIDE SEQUENCE [LARGE SCALE GENOMIC DNA]</scope>
    <source>
        <strain evidence="4 5">G1</strain>
    </source>
</reference>
<dbReference type="Proteomes" id="UP000193920">
    <property type="component" value="Unassembled WGS sequence"/>
</dbReference>
<comment type="caution">
    <text evidence="4">The sequence shown here is derived from an EMBL/GenBank/DDBJ whole genome shotgun (WGS) entry which is preliminary data.</text>
</comment>
<keyword evidence="2" id="KW-0175">Coiled coil</keyword>
<comment type="similarity">
    <text evidence="1">Belongs to the CSN12 family.</text>
</comment>
<gene>
    <name evidence="4" type="ORF">LY90DRAFT_454053</name>
</gene>
<dbReference type="STRING" id="1754190.A0A1Y2DRE3"/>
<dbReference type="InterPro" id="IPR036388">
    <property type="entry name" value="WH-like_DNA-bd_sf"/>
</dbReference>
<dbReference type="EMBL" id="MCOG01000059">
    <property type="protein sequence ID" value="ORY61842.1"/>
    <property type="molecule type" value="Genomic_DNA"/>
</dbReference>
<dbReference type="PANTHER" id="PTHR12732:SF0">
    <property type="entry name" value="PCI DOMAIN-CONTAINING PROTEIN 2"/>
    <property type="match status" value="1"/>
</dbReference>
<name>A0A1Y2DRE3_9FUNG</name>
<keyword evidence="5" id="KW-1185">Reference proteome</keyword>
<evidence type="ECO:0000313" key="5">
    <source>
        <dbReference type="Proteomes" id="UP000193920"/>
    </source>
</evidence>
<dbReference type="GO" id="GO:0070390">
    <property type="term" value="C:transcription export complex 2"/>
    <property type="evidence" value="ECO:0007669"/>
    <property type="project" value="TreeGrafter"/>
</dbReference>
<dbReference type="Pfam" id="PF01399">
    <property type="entry name" value="PCI"/>
    <property type="match status" value="1"/>
</dbReference>
<proteinExistence type="inferred from homology"/>
<dbReference type="GO" id="GO:0006368">
    <property type="term" value="P:transcription elongation by RNA polymerase II"/>
    <property type="evidence" value="ECO:0007669"/>
    <property type="project" value="TreeGrafter"/>
</dbReference>
<evidence type="ECO:0000256" key="2">
    <source>
        <dbReference type="SAM" id="Coils"/>
    </source>
</evidence>
<evidence type="ECO:0000256" key="1">
    <source>
        <dbReference type="ARBA" id="ARBA00025771"/>
    </source>
</evidence>
<dbReference type="GO" id="GO:0003690">
    <property type="term" value="F:double-stranded DNA binding"/>
    <property type="evidence" value="ECO:0007669"/>
    <property type="project" value="InterPro"/>
</dbReference>
<dbReference type="PANTHER" id="PTHR12732">
    <property type="entry name" value="UNCHARACTERIZED PROTEASOME COMPONENT REGION PCI-CONTAINING"/>
    <property type="match status" value="1"/>
</dbReference>
<feature type="domain" description="PCI" evidence="3">
    <location>
        <begin position="212"/>
        <end position="395"/>
    </location>
</feature>
<organism evidence="4 5">
    <name type="scientific">Neocallimastix californiae</name>
    <dbReference type="NCBI Taxonomy" id="1754190"/>
    <lineage>
        <taxon>Eukaryota</taxon>
        <taxon>Fungi</taxon>
        <taxon>Fungi incertae sedis</taxon>
        <taxon>Chytridiomycota</taxon>
        <taxon>Chytridiomycota incertae sedis</taxon>
        <taxon>Neocallimastigomycetes</taxon>
        <taxon>Neocallimastigales</taxon>
        <taxon>Neocallimastigaceae</taxon>
        <taxon>Neocallimastix</taxon>
    </lineage>
</organism>